<evidence type="ECO:0000256" key="7">
    <source>
        <dbReference type="ARBA" id="ARBA00022989"/>
    </source>
</evidence>
<comment type="caution">
    <text evidence="15">The sequence shown here is derived from an EMBL/GenBank/DDBJ whole genome shotgun (WGS) entry which is preliminary data.</text>
</comment>
<dbReference type="AlphaFoldDB" id="A0A4C1U523"/>
<dbReference type="InterPro" id="IPR038578">
    <property type="entry name" value="GT29-like_sf"/>
</dbReference>
<evidence type="ECO:0000313" key="15">
    <source>
        <dbReference type="EMBL" id="GBP21350.1"/>
    </source>
</evidence>
<evidence type="ECO:0000256" key="14">
    <source>
        <dbReference type="SAM" id="MobiDB-lite"/>
    </source>
</evidence>
<evidence type="ECO:0000256" key="9">
    <source>
        <dbReference type="ARBA" id="ARBA00023136"/>
    </source>
</evidence>
<keyword evidence="10" id="KW-1015">Disulfide bond</keyword>
<reference evidence="15 16" key="1">
    <citation type="journal article" date="2019" name="Commun. Biol.">
        <title>The bagworm genome reveals a unique fibroin gene that provides high tensile strength.</title>
        <authorList>
            <person name="Kono N."/>
            <person name="Nakamura H."/>
            <person name="Ohtoshi R."/>
            <person name="Tomita M."/>
            <person name="Numata K."/>
            <person name="Arakawa K."/>
        </authorList>
    </citation>
    <scope>NUCLEOTIDE SEQUENCE [LARGE SCALE GENOMIC DNA]</scope>
</reference>
<dbReference type="EC" id="2.4.3.1" evidence="13"/>
<evidence type="ECO:0000256" key="6">
    <source>
        <dbReference type="ARBA" id="ARBA00022968"/>
    </source>
</evidence>
<dbReference type="Proteomes" id="UP000299102">
    <property type="component" value="Unassembled WGS sequence"/>
</dbReference>
<accession>A0A4C1U523</accession>
<keyword evidence="6" id="KW-0735">Signal-anchor</keyword>
<keyword evidence="8" id="KW-0333">Golgi apparatus</keyword>
<keyword evidence="16" id="KW-1185">Reference proteome</keyword>
<dbReference type="Gene3D" id="3.90.1480.20">
    <property type="entry name" value="Glycosyl transferase family 29"/>
    <property type="match status" value="1"/>
</dbReference>
<evidence type="ECO:0000256" key="12">
    <source>
        <dbReference type="ARBA" id="ARBA00034249"/>
    </source>
</evidence>
<feature type="region of interest" description="Disordered" evidence="14">
    <location>
        <begin position="1"/>
        <end position="31"/>
    </location>
</feature>
<keyword evidence="11" id="KW-0325">Glycoprotein</keyword>
<dbReference type="GO" id="GO:0097503">
    <property type="term" value="P:sialylation"/>
    <property type="evidence" value="ECO:0007669"/>
    <property type="project" value="TreeGrafter"/>
</dbReference>
<evidence type="ECO:0000256" key="8">
    <source>
        <dbReference type="ARBA" id="ARBA00023034"/>
    </source>
</evidence>
<keyword evidence="4 15" id="KW-0808">Transferase</keyword>
<comment type="subcellular location">
    <subcellularLocation>
        <location evidence="1">Golgi apparatus</location>
        <location evidence="1">Golgi stack membrane</location>
        <topology evidence="1">Single-pass type II membrane protein</topology>
    </subcellularLocation>
</comment>
<dbReference type="EMBL" id="BGZK01000128">
    <property type="protein sequence ID" value="GBP21350.1"/>
    <property type="molecule type" value="Genomic_DNA"/>
</dbReference>
<evidence type="ECO:0000256" key="4">
    <source>
        <dbReference type="ARBA" id="ARBA00022679"/>
    </source>
</evidence>
<keyword evidence="3 15" id="KW-0328">Glycosyltransferase</keyword>
<gene>
    <name evidence="15" type="primary">ST6GAL2</name>
    <name evidence="15" type="ORF">EVAR_11949_1</name>
</gene>
<dbReference type="GO" id="GO:0032580">
    <property type="term" value="C:Golgi cisterna membrane"/>
    <property type="evidence" value="ECO:0007669"/>
    <property type="project" value="UniProtKB-SubCell"/>
</dbReference>
<dbReference type="OrthoDB" id="10264956at2759"/>
<evidence type="ECO:0000256" key="11">
    <source>
        <dbReference type="ARBA" id="ARBA00023180"/>
    </source>
</evidence>
<sequence>MTLHPLRVSASTFRASSTRRSADRRGPARGRVSVGLRVQAGSSETRRLQGVVLFGHKTCCTLDVENTSQIASKDRAAAFLPDSHDAVVRFNNAPTANYSADVGSKTTVRILNSQVVTKPEFDFLKDPMYRAVSLLIWDPANYSSTLEEWYQHPDFPLFPVYKRYLEGGSGSADAWLLRPAALWALWAALQDAAPYRLRRHPPSSGFIGSKINAIPSIWFALHHCGRVRVFEYVPSARATRRCHYYSPGGNAACTLGAWHPLAMEKAFAEKIRDNPDKEVFQLGYIDIPGFRTVVC</sequence>
<evidence type="ECO:0000256" key="1">
    <source>
        <dbReference type="ARBA" id="ARBA00004447"/>
    </source>
</evidence>
<proteinExistence type="inferred from homology"/>
<comment type="catalytic activity">
    <reaction evidence="12">
        <text>a beta-D-galactoside + CMP-N-acetyl-beta-neuraminate = an N-acetyl-alpha-neuraminyl-(2-&gt;6)-beta-D-galactosyl derivative + CMP + H(+)</text>
        <dbReference type="Rhea" id="RHEA:52104"/>
        <dbReference type="ChEBI" id="CHEBI:15378"/>
        <dbReference type="ChEBI" id="CHEBI:28034"/>
        <dbReference type="ChEBI" id="CHEBI:57812"/>
        <dbReference type="ChEBI" id="CHEBI:60377"/>
        <dbReference type="ChEBI" id="CHEBI:136398"/>
        <dbReference type="EC" id="2.4.3.1"/>
    </reaction>
</comment>
<dbReference type="PANTHER" id="PTHR46059">
    <property type="entry name" value="BETA-GALACTOSIDE ALPHA-2,6-SIALYLTRANSFERASE"/>
    <property type="match status" value="1"/>
</dbReference>
<keyword evidence="7" id="KW-1133">Transmembrane helix</keyword>
<dbReference type="Pfam" id="PF00777">
    <property type="entry name" value="Glyco_transf_29"/>
    <property type="match status" value="1"/>
</dbReference>
<protein>
    <recommendedName>
        <fullName evidence="13">beta-galactoside alpha-(2,6)-sialyltransferase</fullName>
        <ecNumber evidence="13">2.4.3.1</ecNumber>
    </recommendedName>
</protein>
<dbReference type="STRING" id="151549.A0A4C1U523"/>
<keyword evidence="5" id="KW-0812">Transmembrane</keyword>
<name>A0A4C1U523_EUMVA</name>
<evidence type="ECO:0000256" key="10">
    <source>
        <dbReference type="ARBA" id="ARBA00023157"/>
    </source>
</evidence>
<evidence type="ECO:0000256" key="3">
    <source>
        <dbReference type="ARBA" id="ARBA00022676"/>
    </source>
</evidence>
<dbReference type="InterPro" id="IPR001675">
    <property type="entry name" value="Glyco_trans_29"/>
</dbReference>
<evidence type="ECO:0000256" key="2">
    <source>
        <dbReference type="ARBA" id="ARBA00006003"/>
    </source>
</evidence>
<organism evidence="15 16">
    <name type="scientific">Eumeta variegata</name>
    <name type="common">Bagworm moth</name>
    <name type="synonym">Eumeta japonica</name>
    <dbReference type="NCBI Taxonomy" id="151549"/>
    <lineage>
        <taxon>Eukaryota</taxon>
        <taxon>Metazoa</taxon>
        <taxon>Ecdysozoa</taxon>
        <taxon>Arthropoda</taxon>
        <taxon>Hexapoda</taxon>
        <taxon>Insecta</taxon>
        <taxon>Pterygota</taxon>
        <taxon>Neoptera</taxon>
        <taxon>Endopterygota</taxon>
        <taxon>Lepidoptera</taxon>
        <taxon>Glossata</taxon>
        <taxon>Ditrysia</taxon>
        <taxon>Tineoidea</taxon>
        <taxon>Psychidae</taxon>
        <taxon>Oiketicinae</taxon>
        <taxon>Eumeta</taxon>
    </lineage>
</organism>
<keyword evidence="9" id="KW-0472">Membrane</keyword>
<evidence type="ECO:0000256" key="5">
    <source>
        <dbReference type="ARBA" id="ARBA00022692"/>
    </source>
</evidence>
<evidence type="ECO:0000313" key="16">
    <source>
        <dbReference type="Proteomes" id="UP000299102"/>
    </source>
</evidence>
<evidence type="ECO:0000256" key="13">
    <source>
        <dbReference type="ARBA" id="ARBA00034329"/>
    </source>
</evidence>
<comment type="similarity">
    <text evidence="2">Belongs to the glycosyltransferase 29 family.</text>
</comment>
<dbReference type="PANTHER" id="PTHR46059:SF1">
    <property type="entry name" value="BETA-GALACTOSIDE ALPHA-2,6-SIALYLTRANSFERASE"/>
    <property type="match status" value="1"/>
</dbReference>
<dbReference type="GO" id="GO:0003835">
    <property type="term" value="F:beta-galactoside alpha-2,6-sialyltransferase activity"/>
    <property type="evidence" value="ECO:0007669"/>
    <property type="project" value="UniProtKB-EC"/>
</dbReference>
<feature type="compositionally biased region" description="Low complexity" evidence="14">
    <location>
        <begin position="9"/>
        <end position="19"/>
    </location>
</feature>